<sequence>MTATASPVSPLLPPHLPPTLPHPRGPLSAHVLDRLHGPPGQPPAGPLPAPAPDHAPPTAWDDDLQLALYLCYELHYRGFAGVDPGWEWDPDLLRLRGHLERCFLTELRRVTDPLPLPDEALAGLLAADPGGPDSPSHHLLTAGERRQAAEYLVHRSLYHLKEADPQMWVVPRLPHPAKAALVAVQYDEYGSGHPERAHALLFARMMADFGLDPAYGRYLDAVPAPALAVVNLMSMFGLHRALRGALVGQFAAVEITSPPGAARLAEAFERLGAGPDGTLFYREHVVADAVHEQQVRLTVIDPLLAEEPELAGDVAFGIAATGAVEDRLARHLLTAWRAGRSSLRTAPRPAAAA</sequence>
<dbReference type="EMBL" id="JAMZDX010000004">
    <property type="protein sequence ID" value="MCP2311634.1"/>
    <property type="molecule type" value="Genomic_DNA"/>
</dbReference>
<evidence type="ECO:0008006" key="4">
    <source>
        <dbReference type="Google" id="ProtNLM"/>
    </source>
</evidence>
<gene>
    <name evidence="2" type="ORF">FHR36_004797</name>
</gene>
<dbReference type="Gene3D" id="1.20.910.10">
    <property type="entry name" value="Heme oxygenase-like"/>
    <property type="match status" value="1"/>
</dbReference>
<comment type="caution">
    <text evidence="2">The sequence shown here is derived from an EMBL/GenBank/DDBJ whole genome shotgun (WGS) entry which is preliminary data.</text>
</comment>
<feature type="compositionally biased region" description="Pro residues" evidence="1">
    <location>
        <begin position="10"/>
        <end position="24"/>
    </location>
</feature>
<dbReference type="Pfam" id="PF14518">
    <property type="entry name" value="Haem_oxygenas_2"/>
    <property type="match status" value="1"/>
</dbReference>
<proteinExistence type="predicted"/>
<dbReference type="InterPro" id="IPR016084">
    <property type="entry name" value="Haem_Oase-like_multi-hlx"/>
</dbReference>
<dbReference type="SUPFAM" id="SSF48613">
    <property type="entry name" value="Heme oxygenase-like"/>
    <property type="match status" value="1"/>
</dbReference>
<evidence type="ECO:0000313" key="3">
    <source>
        <dbReference type="Proteomes" id="UP001206483"/>
    </source>
</evidence>
<evidence type="ECO:0000313" key="2">
    <source>
        <dbReference type="EMBL" id="MCP2311634.1"/>
    </source>
</evidence>
<organism evidence="2 3">
    <name type="scientific">Kitasatospora paracochleata</name>
    <dbReference type="NCBI Taxonomy" id="58354"/>
    <lineage>
        <taxon>Bacteria</taxon>
        <taxon>Bacillati</taxon>
        <taxon>Actinomycetota</taxon>
        <taxon>Actinomycetes</taxon>
        <taxon>Kitasatosporales</taxon>
        <taxon>Streptomycetaceae</taxon>
        <taxon>Kitasatospora</taxon>
    </lineage>
</organism>
<evidence type="ECO:0000256" key="1">
    <source>
        <dbReference type="SAM" id="MobiDB-lite"/>
    </source>
</evidence>
<name>A0ABT1J2H4_9ACTN</name>
<reference evidence="2 3" key="1">
    <citation type="submission" date="2022-06" db="EMBL/GenBank/DDBJ databases">
        <title>Sequencing the genomes of 1000 actinobacteria strains.</title>
        <authorList>
            <person name="Klenk H.-P."/>
        </authorList>
    </citation>
    <scope>NUCLEOTIDE SEQUENCE [LARGE SCALE GENOMIC DNA]</scope>
    <source>
        <strain evidence="2 3">DSM 41656</strain>
    </source>
</reference>
<feature type="compositionally biased region" description="Pro residues" evidence="1">
    <location>
        <begin position="39"/>
        <end position="55"/>
    </location>
</feature>
<protein>
    <recommendedName>
        <fullName evidence="4">Heme oxygenase-like protein</fullName>
    </recommendedName>
</protein>
<feature type="region of interest" description="Disordered" evidence="1">
    <location>
        <begin position="1"/>
        <end position="58"/>
    </location>
</feature>
<keyword evidence="3" id="KW-1185">Reference proteome</keyword>
<dbReference type="RefSeq" id="WP_253800216.1">
    <property type="nucleotide sequence ID" value="NZ_BAAAUB010000002.1"/>
</dbReference>
<dbReference type="Proteomes" id="UP001206483">
    <property type="component" value="Unassembled WGS sequence"/>
</dbReference>
<dbReference type="SMART" id="SM01236">
    <property type="entry name" value="Haem_oxygenase_2"/>
    <property type="match status" value="1"/>
</dbReference>
<accession>A0ABT1J2H4</accession>